<dbReference type="Proteomes" id="UP000034832">
    <property type="component" value="Unassembled WGS sequence"/>
</dbReference>
<keyword evidence="2" id="KW-0489">Methyltransferase</keyword>
<organism evidence="2 3">
    <name type="scientific">Afipia massiliensis</name>
    <dbReference type="NCBI Taxonomy" id="211460"/>
    <lineage>
        <taxon>Bacteria</taxon>
        <taxon>Pseudomonadati</taxon>
        <taxon>Pseudomonadota</taxon>
        <taxon>Alphaproteobacteria</taxon>
        <taxon>Hyphomicrobiales</taxon>
        <taxon>Nitrobacteraceae</taxon>
        <taxon>Afipia</taxon>
    </lineage>
</organism>
<dbReference type="OrthoDB" id="9801609at2"/>
<gene>
    <name evidence="2" type="ORF">YH63_013770</name>
</gene>
<dbReference type="Pfam" id="PF05050">
    <property type="entry name" value="Methyltransf_21"/>
    <property type="match status" value="1"/>
</dbReference>
<evidence type="ECO:0000259" key="1">
    <source>
        <dbReference type="Pfam" id="PF05050"/>
    </source>
</evidence>
<reference evidence="2" key="1">
    <citation type="submission" date="2019-04" db="EMBL/GenBank/DDBJ databases">
        <title>Whole genome sequencing of cave bacteria.</title>
        <authorList>
            <person name="Gan H.M."/>
            <person name="Barton H."/>
            <person name="Savka M.A."/>
        </authorList>
    </citation>
    <scope>NUCLEOTIDE SEQUENCE [LARGE SCALE GENOMIC DNA]</scope>
    <source>
        <strain evidence="2">LC387</strain>
    </source>
</reference>
<dbReference type="InterPro" id="IPR006342">
    <property type="entry name" value="FkbM_mtfrase"/>
</dbReference>
<dbReference type="GO" id="GO:0005886">
    <property type="term" value="C:plasma membrane"/>
    <property type="evidence" value="ECO:0007669"/>
    <property type="project" value="TreeGrafter"/>
</dbReference>
<dbReference type="GO" id="GO:0032259">
    <property type="term" value="P:methylation"/>
    <property type="evidence" value="ECO:0007669"/>
    <property type="project" value="UniProtKB-KW"/>
</dbReference>
<dbReference type="STRING" id="211460.YH63_05245"/>
<protein>
    <submittedName>
        <fullName evidence="2">FkbM family methyltransferase</fullName>
    </submittedName>
</protein>
<evidence type="ECO:0000313" key="2">
    <source>
        <dbReference type="EMBL" id="TKT72410.1"/>
    </source>
</evidence>
<dbReference type="InterPro" id="IPR029063">
    <property type="entry name" value="SAM-dependent_MTases_sf"/>
</dbReference>
<keyword evidence="2" id="KW-0808">Transferase</keyword>
<dbReference type="GO" id="GO:0006888">
    <property type="term" value="P:endoplasmic reticulum to Golgi vesicle-mediated transport"/>
    <property type="evidence" value="ECO:0007669"/>
    <property type="project" value="TreeGrafter"/>
</dbReference>
<dbReference type="RefSeq" id="WP_137325202.1">
    <property type="nucleotide sequence ID" value="NZ_LBIA02000001.1"/>
</dbReference>
<proteinExistence type="predicted"/>
<dbReference type="GO" id="GO:0008168">
    <property type="term" value="F:methyltransferase activity"/>
    <property type="evidence" value="ECO:0007669"/>
    <property type="project" value="UniProtKB-KW"/>
</dbReference>
<dbReference type="Gene3D" id="3.40.50.150">
    <property type="entry name" value="Vaccinia Virus protein VP39"/>
    <property type="match status" value="1"/>
</dbReference>
<evidence type="ECO:0000313" key="3">
    <source>
        <dbReference type="Proteomes" id="UP000034832"/>
    </source>
</evidence>
<dbReference type="AlphaFoldDB" id="A0A4U6BPJ0"/>
<dbReference type="EMBL" id="LBIA02000001">
    <property type="protein sequence ID" value="TKT72410.1"/>
    <property type="molecule type" value="Genomic_DNA"/>
</dbReference>
<dbReference type="SUPFAM" id="SSF53335">
    <property type="entry name" value="S-adenosyl-L-methionine-dependent methyltransferases"/>
    <property type="match status" value="1"/>
</dbReference>
<accession>A0A4U6BPJ0</accession>
<dbReference type="PANTHER" id="PTHR34009:SF2">
    <property type="entry name" value="PROTEIN STAR"/>
    <property type="match status" value="1"/>
</dbReference>
<dbReference type="NCBIfam" id="TIGR01444">
    <property type="entry name" value="fkbM_fam"/>
    <property type="match status" value="1"/>
</dbReference>
<feature type="domain" description="Methyltransferase FkbM" evidence="1">
    <location>
        <begin position="53"/>
        <end position="189"/>
    </location>
</feature>
<sequence length="242" mass="27349">MIHNLIKRIRIRLMKKYNVPASYVQGVPLYAQGREDVYLLRLFGRNYKGFYVDVGANNGVLVSNTYSLYRLGWRGVCLEPNPDAYAELKRVRGEDICLNVGAGSEPGSLQLTWKTGLTEGSTLQAVAPDGRRSAAVEVKPLTDILRASNAPTKFDVLSIDVEGVEIEVMKGLDWNTYRPHLIILEYNSGGKLNTEAVEFAMAIGYRPIVINRWNVILSNDWENDILRTHIGQDWFQFDRSIL</sequence>
<comment type="caution">
    <text evidence="2">The sequence shown here is derived from an EMBL/GenBank/DDBJ whole genome shotgun (WGS) entry which is preliminary data.</text>
</comment>
<name>A0A4U6BPJ0_9BRAD</name>
<dbReference type="InterPro" id="IPR053202">
    <property type="entry name" value="EGF_Rcpt_Signaling_Reg"/>
</dbReference>
<dbReference type="GO" id="GO:0016197">
    <property type="term" value="P:endosomal transport"/>
    <property type="evidence" value="ECO:0007669"/>
    <property type="project" value="TreeGrafter"/>
</dbReference>
<dbReference type="GO" id="GO:0005737">
    <property type="term" value="C:cytoplasm"/>
    <property type="evidence" value="ECO:0007669"/>
    <property type="project" value="GOC"/>
</dbReference>
<keyword evidence="3" id="KW-1185">Reference proteome</keyword>
<dbReference type="PANTHER" id="PTHR34009">
    <property type="entry name" value="PROTEIN STAR"/>
    <property type="match status" value="1"/>
</dbReference>